<organism evidence="14">
    <name type="scientific">Rhodosorus marinus</name>
    <dbReference type="NCBI Taxonomy" id="101924"/>
    <lineage>
        <taxon>Eukaryota</taxon>
        <taxon>Rhodophyta</taxon>
        <taxon>Stylonematophyceae</taxon>
        <taxon>Stylonematales</taxon>
        <taxon>Stylonemataceae</taxon>
        <taxon>Rhodosorus</taxon>
    </lineage>
</organism>
<dbReference type="InterPro" id="IPR036188">
    <property type="entry name" value="FAD/NAD-bd_sf"/>
</dbReference>
<comment type="similarity">
    <text evidence="1 11">Belongs to the class-I pyridine nucleotide-disulfide oxidoreductase family.</text>
</comment>
<dbReference type="PROSITE" id="PS00076">
    <property type="entry name" value="PYRIDINE_REDOX_1"/>
    <property type="match status" value="1"/>
</dbReference>
<evidence type="ECO:0000256" key="6">
    <source>
        <dbReference type="ARBA" id="ARBA00023157"/>
    </source>
</evidence>
<keyword evidence="3 9" id="KW-0274">FAD</keyword>
<evidence type="ECO:0008006" key="15">
    <source>
        <dbReference type="Google" id="ProtNLM"/>
    </source>
</evidence>
<evidence type="ECO:0000256" key="3">
    <source>
        <dbReference type="ARBA" id="ARBA00022827"/>
    </source>
</evidence>
<dbReference type="Pfam" id="PF02852">
    <property type="entry name" value="Pyr_redox_dim"/>
    <property type="match status" value="1"/>
</dbReference>
<evidence type="ECO:0000256" key="10">
    <source>
        <dbReference type="PIRSR" id="PIRSR000350-4"/>
    </source>
</evidence>
<evidence type="ECO:0000256" key="9">
    <source>
        <dbReference type="PIRSR" id="PIRSR000350-3"/>
    </source>
</evidence>
<feature type="binding site" evidence="9">
    <location>
        <position position="316"/>
    </location>
    <ligand>
        <name>NAD(+)</name>
        <dbReference type="ChEBI" id="CHEBI:57540"/>
    </ligand>
</feature>
<evidence type="ECO:0000256" key="11">
    <source>
        <dbReference type="RuleBase" id="RU003691"/>
    </source>
</evidence>
<dbReference type="InterPro" id="IPR050151">
    <property type="entry name" value="Class-I_Pyr_Nuc-Dis_Oxidored"/>
</dbReference>
<evidence type="ECO:0000256" key="7">
    <source>
        <dbReference type="ARBA" id="ARBA00023284"/>
    </source>
</evidence>
<dbReference type="PANTHER" id="PTHR22912:SF151">
    <property type="entry name" value="DIHYDROLIPOYL DEHYDROGENASE, MITOCHONDRIAL"/>
    <property type="match status" value="1"/>
</dbReference>
<dbReference type="Pfam" id="PF07992">
    <property type="entry name" value="Pyr_redox_2"/>
    <property type="match status" value="1"/>
</dbReference>
<dbReference type="AlphaFoldDB" id="A0A7S2ZYD2"/>
<dbReference type="PRINTS" id="PR00411">
    <property type="entry name" value="PNDRDTASEI"/>
</dbReference>
<evidence type="ECO:0000256" key="5">
    <source>
        <dbReference type="ARBA" id="ARBA00023027"/>
    </source>
</evidence>
<dbReference type="GO" id="GO:0050660">
    <property type="term" value="F:flavin adenine dinucleotide binding"/>
    <property type="evidence" value="ECO:0007669"/>
    <property type="project" value="TreeGrafter"/>
</dbReference>
<keyword evidence="5 9" id="KW-0520">NAD</keyword>
<dbReference type="SUPFAM" id="SSF51905">
    <property type="entry name" value="FAD/NAD(P)-binding domain"/>
    <property type="match status" value="1"/>
</dbReference>
<evidence type="ECO:0000256" key="4">
    <source>
        <dbReference type="ARBA" id="ARBA00023002"/>
    </source>
</evidence>
<keyword evidence="7 11" id="KW-0676">Redox-active center</keyword>
<feature type="binding site" evidence="9">
    <location>
        <position position="242"/>
    </location>
    <ligand>
        <name>NAD(+)</name>
        <dbReference type="ChEBI" id="CHEBI:57540"/>
    </ligand>
</feature>
<dbReference type="SUPFAM" id="SSF55424">
    <property type="entry name" value="FAD/NAD-linked reductases, dimerisation (C-terminal) domain"/>
    <property type="match status" value="1"/>
</dbReference>
<comment type="cofactor">
    <cofactor evidence="9">
        <name>FAD</name>
        <dbReference type="ChEBI" id="CHEBI:57692"/>
    </cofactor>
    <text evidence="9">Binds 1 FAD per subunit.</text>
</comment>
<accession>A0A7S2ZYD2</accession>
<dbReference type="PANTHER" id="PTHR22912">
    <property type="entry name" value="DISULFIDE OXIDOREDUCTASE"/>
    <property type="match status" value="1"/>
</dbReference>
<dbReference type="PIRSF" id="PIRSF000350">
    <property type="entry name" value="Mercury_reductase_MerA"/>
    <property type="match status" value="1"/>
</dbReference>
<dbReference type="PRINTS" id="PR00368">
    <property type="entry name" value="FADPNR"/>
</dbReference>
<keyword evidence="4 11" id="KW-0560">Oxidoreductase</keyword>
<feature type="active site" description="Proton acceptor" evidence="8">
    <location>
        <position position="498"/>
    </location>
</feature>
<dbReference type="InterPro" id="IPR016156">
    <property type="entry name" value="FAD/NAD-linked_Rdtase_dimer_sf"/>
</dbReference>
<proteinExistence type="inferred from homology"/>
<feature type="binding site" evidence="9">
    <location>
        <begin position="368"/>
        <end position="371"/>
    </location>
    <ligand>
        <name>FAD</name>
        <dbReference type="ChEBI" id="CHEBI:57692"/>
    </ligand>
</feature>
<feature type="binding site" evidence="9">
    <location>
        <position position="362"/>
    </location>
    <ligand>
        <name>FAD</name>
        <dbReference type="ChEBI" id="CHEBI:57692"/>
    </ligand>
</feature>
<dbReference type="Gene3D" id="3.50.50.60">
    <property type="entry name" value="FAD/NAD(P)-binding domain"/>
    <property type="match status" value="2"/>
</dbReference>
<feature type="disulfide bond" description="Redox-active" evidence="10">
    <location>
        <begin position="82"/>
        <end position="87"/>
    </location>
</feature>
<dbReference type="FunFam" id="3.30.390.30:FF:000001">
    <property type="entry name" value="Dihydrolipoyl dehydrogenase"/>
    <property type="match status" value="1"/>
</dbReference>
<dbReference type="InterPro" id="IPR001100">
    <property type="entry name" value="Pyr_nuc-diS_OxRdtase"/>
</dbReference>
<feature type="binding site" evidence="9">
    <location>
        <position position="91"/>
    </location>
    <ligand>
        <name>FAD</name>
        <dbReference type="ChEBI" id="CHEBI:57692"/>
    </ligand>
</feature>
<dbReference type="InterPro" id="IPR012999">
    <property type="entry name" value="Pyr_OxRdtase_I_AS"/>
</dbReference>
<dbReference type="InterPro" id="IPR023753">
    <property type="entry name" value="FAD/NAD-binding_dom"/>
</dbReference>
<evidence type="ECO:0000256" key="2">
    <source>
        <dbReference type="ARBA" id="ARBA00022630"/>
    </source>
</evidence>
<evidence type="ECO:0000313" key="14">
    <source>
        <dbReference type="EMBL" id="CAE0052469.1"/>
    </source>
</evidence>
<gene>
    <name evidence="14" type="ORF">RMAR00112_LOCUS20496</name>
</gene>
<reference evidence="14" key="1">
    <citation type="submission" date="2021-01" db="EMBL/GenBank/DDBJ databases">
        <authorList>
            <person name="Corre E."/>
            <person name="Pelletier E."/>
            <person name="Niang G."/>
            <person name="Scheremetjew M."/>
            <person name="Finn R."/>
            <person name="Kale V."/>
            <person name="Holt S."/>
            <person name="Cochrane G."/>
            <person name="Meng A."/>
            <person name="Brown T."/>
            <person name="Cohen L."/>
        </authorList>
    </citation>
    <scope>NUCLEOTIDE SEQUENCE</scope>
    <source>
        <strain evidence="14">CCMP 769</strain>
    </source>
</reference>
<keyword evidence="9" id="KW-0547">Nucleotide-binding</keyword>
<dbReference type="GO" id="GO:0005739">
    <property type="term" value="C:mitochondrion"/>
    <property type="evidence" value="ECO:0007669"/>
    <property type="project" value="TreeGrafter"/>
</dbReference>
<protein>
    <recommendedName>
        <fullName evidence="15">Dihydrolipoyl dehydrogenase</fullName>
    </recommendedName>
</protein>
<dbReference type="EMBL" id="HBHW01026409">
    <property type="protein sequence ID" value="CAE0052469.1"/>
    <property type="molecule type" value="Transcribed_RNA"/>
</dbReference>
<evidence type="ECO:0000256" key="1">
    <source>
        <dbReference type="ARBA" id="ARBA00007532"/>
    </source>
</evidence>
<dbReference type="Gene3D" id="3.30.390.30">
    <property type="match status" value="1"/>
</dbReference>
<feature type="domain" description="Pyridine nucleotide-disulphide oxidoreductase dimerisation" evidence="12">
    <location>
        <begin position="396"/>
        <end position="508"/>
    </location>
</feature>
<sequence length="518" mass="54202">MDFAFVGGAGVFGKRGARLDVRRRGGGRRAVQKVVVFAAADGFDYDVAVIGAGVGGHGAALHAVSKGLKTCIFSADDVGGTCVNRGCVPSKALLAAAGRVREMKDAHHLKSLGITVDSVEYDREGVSEHANGLASRVRGNMSNSLKALGVEVIPAKASLLGAQSIKGSDGKTYSAKDVILAPGSVPFVPPGITIDGKTVFTSDEALKLEAVPDWVAIIGSGYIGLEFSDVYTALGSNVTFVEAMPNIMPGFDPEIQRLATRLLVNPRPIDYVTNVFAAKVTPGELGKRPVVIELIDAATKEPVDTLEVDAAMVATGRAPNTKDLNLEAVNVEAQRGFVPVDERMRVLDKDGAVIDHLYCIGDANGKMMLAHAASTQGVSAVENITGNPHVVNHDAVPAACFTHPEIAMVGPTEPQAKELAEKEGFEIGKSLGHFRANSKALAENEGDGICKVLYRKDNGKIIAVHIIGLHAADLIQECATAVAAGLTVNDVAFITHTHPTLSEVVDEAMKAAVGMAAH</sequence>
<evidence type="ECO:0000256" key="8">
    <source>
        <dbReference type="PIRSR" id="PIRSR000350-2"/>
    </source>
</evidence>
<name>A0A7S2ZYD2_9RHOD</name>
<evidence type="ECO:0000259" key="12">
    <source>
        <dbReference type="Pfam" id="PF02852"/>
    </source>
</evidence>
<feature type="domain" description="FAD/NAD(P)-binding" evidence="13">
    <location>
        <begin position="45"/>
        <end position="377"/>
    </location>
</feature>
<dbReference type="GO" id="GO:0045252">
    <property type="term" value="C:oxoglutarate dehydrogenase complex"/>
    <property type="evidence" value="ECO:0007669"/>
    <property type="project" value="TreeGrafter"/>
</dbReference>
<feature type="binding site" evidence="9">
    <location>
        <begin position="219"/>
        <end position="226"/>
    </location>
    <ligand>
        <name>NAD(+)</name>
        <dbReference type="ChEBI" id="CHEBI:57540"/>
    </ligand>
</feature>
<dbReference type="GO" id="GO:0006103">
    <property type="term" value="P:2-oxoglutarate metabolic process"/>
    <property type="evidence" value="ECO:0007669"/>
    <property type="project" value="TreeGrafter"/>
</dbReference>
<dbReference type="GO" id="GO:0004148">
    <property type="term" value="F:dihydrolipoyl dehydrogenase (NADH) activity"/>
    <property type="evidence" value="ECO:0007669"/>
    <property type="project" value="TreeGrafter"/>
</dbReference>
<keyword evidence="2 11" id="KW-0285">Flavoprotein</keyword>
<dbReference type="InterPro" id="IPR004099">
    <property type="entry name" value="Pyr_nucl-diS_OxRdtase_dimer"/>
</dbReference>
<keyword evidence="6" id="KW-1015">Disulfide bond</keyword>
<evidence type="ECO:0000259" key="13">
    <source>
        <dbReference type="Pfam" id="PF07992"/>
    </source>
</evidence>